<keyword evidence="6" id="KW-0931">ER-Golgi transport</keyword>
<keyword evidence="7" id="KW-0333">Golgi apparatus</keyword>
<evidence type="ECO:0000256" key="7">
    <source>
        <dbReference type="ARBA" id="ARBA00023034"/>
    </source>
</evidence>
<sequence>MVEDYIAKGNKARCSDGSEIALGLQKAFKMFLNINVTPTNFSTSKMEFSLIIENNPLIEFVYLPPDRQNILYSNALIGGIRGALASIRIEVQAHFVQDQLRGDPTNEIRIKIVRFIEEAPCGDD</sequence>
<dbReference type="InterPro" id="IPR016721">
    <property type="entry name" value="Bet3"/>
</dbReference>
<keyword evidence="5" id="KW-0256">Endoplasmic reticulum</keyword>
<dbReference type="Proteomes" id="UP001626550">
    <property type="component" value="Unassembled WGS sequence"/>
</dbReference>
<comment type="caution">
    <text evidence="8">The sequence shown here is derived from an EMBL/GenBank/DDBJ whole genome shotgun (WGS) entry which is preliminary data.</text>
</comment>
<dbReference type="Gene3D" id="3.30.1380.20">
    <property type="entry name" value="Trafficking protein particle complex subunit 3"/>
    <property type="match status" value="1"/>
</dbReference>
<gene>
    <name evidence="8" type="primary">TRAPPC3</name>
    <name evidence="8" type="ORF">Ciccas_001192</name>
</gene>
<proteinExistence type="inferred from homology"/>
<dbReference type="GO" id="GO:0005783">
    <property type="term" value="C:endoplasmic reticulum"/>
    <property type="evidence" value="ECO:0007669"/>
    <property type="project" value="UniProtKB-SubCell"/>
</dbReference>
<dbReference type="InterPro" id="IPR007194">
    <property type="entry name" value="TRAPP_component"/>
</dbReference>
<evidence type="ECO:0000256" key="3">
    <source>
        <dbReference type="ARBA" id="ARBA00006218"/>
    </source>
</evidence>
<evidence type="ECO:0000256" key="2">
    <source>
        <dbReference type="ARBA" id="ARBA00004240"/>
    </source>
</evidence>
<evidence type="ECO:0000256" key="5">
    <source>
        <dbReference type="ARBA" id="ARBA00022824"/>
    </source>
</evidence>
<reference evidence="8 9" key="1">
    <citation type="submission" date="2024-11" db="EMBL/GenBank/DDBJ databases">
        <title>Adaptive evolution of stress response genes in parasites aligns with host niche diversity.</title>
        <authorList>
            <person name="Hahn C."/>
            <person name="Resl P."/>
        </authorList>
    </citation>
    <scope>NUCLEOTIDE SEQUENCE [LARGE SCALE GENOMIC DNA]</scope>
    <source>
        <strain evidence="8">EGGRZ-B1_66</strain>
        <tissue evidence="8">Body</tissue>
    </source>
</reference>
<dbReference type="AlphaFoldDB" id="A0ABD2QKQ5"/>
<protein>
    <submittedName>
        <fullName evidence="8">Trafficking protein particle complex subunit 3</fullName>
    </submittedName>
</protein>
<keyword evidence="9" id="KW-1185">Reference proteome</keyword>
<accession>A0ABD2QKQ5</accession>
<comment type="similarity">
    <text evidence="3">Belongs to the TRAPP small subunits family. BET3 subfamily.</text>
</comment>
<evidence type="ECO:0000256" key="1">
    <source>
        <dbReference type="ARBA" id="ARBA00004222"/>
    </source>
</evidence>
<organism evidence="8 9">
    <name type="scientific">Cichlidogyrus casuarinus</name>
    <dbReference type="NCBI Taxonomy" id="1844966"/>
    <lineage>
        <taxon>Eukaryota</taxon>
        <taxon>Metazoa</taxon>
        <taxon>Spiralia</taxon>
        <taxon>Lophotrochozoa</taxon>
        <taxon>Platyhelminthes</taxon>
        <taxon>Monogenea</taxon>
        <taxon>Monopisthocotylea</taxon>
        <taxon>Dactylogyridea</taxon>
        <taxon>Ancyrocephalidae</taxon>
        <taxon>Cichlidogyrus</taxon>
    </lineage>
</organism>
<comment type="subcellular location">
    <subcellularLocation>
        <location evidence="2">Endoplasmic reticulum</location>
    </subcellularLocation>
    <subcellularLocation>
        <location evidence="1">Golgi apparatus</location>
        <location evidence="1">cis-Golgi network</location>
    </subcellularLocation>
</comment>
<dbReference type="SUPFAM" id="SSF111126">
    <property type="entry name" value="Ligand-binding domain in the NO signalling and Golgi transport"/>
    <property type="match status" value="1"/>
</dbReference>
<dbReference type="GO" id="GO:0016192">
    <property type="term" value="P:vesicle-mediated transport"/>
    <property type="evidence" value="ECO:0007669"/>
    <property type="project" value="UniProtKB-KW"/>
</dbReference>
<evidence type="ECO:0000256" key="6">
    <source>
        <dbReference type="ARBA" id="ARBA00022892"/>
    </source>
</evidence>
<evidence type="ECO:0000256" key="4">
    <source>
        <dbReference type="ARBA" id="ARBA00022448"/>
    </source>
</evidence>
<dbReference type="GO" id="GO:0005794">
    <property type="term" value="C:Golgi apparatus"/>
    <property type="evidence" value="ECO:0007669"/>
    <property type="project" value="UniProtKB-SubCell"/>
</dbReference>
<dbReference type="Pfam" id="PF04051">
    <property type="entry name" value="TRAPP"/>
    <property type="match status" value="1"/>
</dbReference>
<evidence type="ECO:0000313" key="8">
    <source>
        <dbReference type="EMBL" id="KAL3320125.1"/>
    </source>
</evidence>
<keyword evidence="4" id="KW-0813">Transport</keyword>
<name>A0ABD2QKQ5_9PLAT</name>
<evidence type="ECO:0000313" key="9">
    <source>
        <dbReference type="Proteomes" id="UP001626550"/>
    </source>
</evidence>
<dbReference type="EMBL" id="JBJKFK010000074">
    <property type="protein sequence ID" value="KAL3320125.1"/>
    <property type="molecule type" value="Genomic_DNA"/>
</dbReference>
<dbReference type="PANTHER" id="PTHR13048">
    <property type="entry name" value="TRAFFICKING PROTEIN PARTICLE COMPLEX SUBUNIT 3"/>
    <property type="match status" value="1"/>
</dbReference>
<dbReference type="InterPro" id="IPR024096">
    <property type="entry name" value="NO_sig/Golgi_transp_ligand-bd"/>
</dbReference>